<dbReference type="InterPro" id="IPR016181">
    <property type="entry name" value="Acyl_CoA_acyltransferase"/>
</dbReference>
<dbReference type="PROSITE" id="PS51186">
    <property type="entry name" value="GNAT"/>
    <property type="match status" value="1"/>
</dbReference>
<dbReference type="PANTHER" id="PTHR43877:SF2">
    <property type="entry name" value="AMINOALKYLPHOSPHONATE N-ACETYLTRANSFERASE-RELATED"/>
    <property type="match status" value="1"/>
</dbReference>
<dbReference type="InterPro" id="IPR000182">
    <property type="entry name" value="GNAT_dom"/>
</dbReference>
<dbReference type="PANTHER" id="PTHR43877">
    <property type="entry name" value="AMINOALKYLPHOSPHONATE N-ACETYLTRANSFERASE-RELATED-RELATED"/>
    <property type="match status" value="1"/>
</dbReference>
<dbReference type="OrthoDB" id="106155at2"/>
<proteinExistence type="predicted"/>
<dbReference type="EMBL" id="OKRB01000046">
    <property type="protein sequence ID" value="SPE18148.1"/>
    <property type="molecule type" value="Genomic_DNA"/>
</dbReference>
<evidence type="ECO:0000313" key="5">
    <source>
        <dbReference type="Proteomes" id="UP000239735"/>
    </source>
</evidence>
<dbReference type="Pfam" id="PF00583">
    <property type="entry name" value="Acetyltransf_1"/>
    <property type="match status" value="1"/>
</dbReference>
<keyword evidence="1 4" id="KW-0808">Transferase</keyword>
<protein>
    <submittedName>
        <fullName evidence="4">Acetyltransferase, GNAT family</fullName>
    </submittedName>
</protein>
<sequence>MQLLSGSVEILDLRHFAAPALRPVLEGEGELWEQRLHWDYHASARLLMQYLDNHMLPGFAALESGRVMGYVFCVYEENKAVIGDVFALPGAANAASGELGPACCIEETLLRHLFELLLNSPHVDRIESQLLLHSAGKFAEIFRATGFEIFRRLYLVQPLQGRSSSARPDLPPNLELRPWREADLAPAARLICDAYRGHPDGLINDQYRSAHGSMRFLNNIVHYAGCGTFAPAASFVVVERDSRELAALVLGSRVSTLSGHLTQVCVHPAFRRRGLARMLLAQAASSFIRLGASEISLTVTEANPEAIRLYYDEGYTCTHSFDAAVWQRQATA</sequence>
<dbReference type="GO" id="GO:0016747">
    <property type="term" value="F:acyltransferase activity, transferring groups other than amino-acyl groups"/>
    <property type="evidence" value="ECO:0007669"/>
    <property type="project" value="InterPro"/>
</dbReference>
<evidence type="ECO:0000313" key="4">
    <source>
        <dbReference type="EMBL" id="SPE18148.1"/>
    </source>
</evidence>
<gene>
    <name evidence="4" type="ORF">SBA5_140015</name>
</gene>
<evidence type="ECO:0000256" key="2">
    <source>
        <dbReference type="ARBA" id="ARBA00023315"/>
    </source>
</evidence>
<organism evidence="4 5">
    <name type="scientific">Candidatus Sulfuritelmatomonas gaucii</name>
    <dbReference type="NCBI Taxonomy" id="2043161"/>
    <lineage>
        <taxon>Bacteria</taxon>
        <taxon>Pseudomonadati</taxon>
        <taxon>Acidobacteriota</taxon>
        <taxon>Terriglobia</taxon>
        <taxon>Terriglobales</taxon>
        <taxon>Acidobacteriaceae</taxon>
        <taxon>Candidatus Sulfuritelmatomonas</taxon>
    </lineage>
</organism>
<reference evidence="5" key="1">
    <citation type="submission" date="2018-02" db="EMBL/GenBank/DDBJ databases">
        <authorList>
            <person name="Hausmann B."/>
        </authorList>
    </citation>
    <scope>NUCLEOTIDE SEQUENCE [LARGE SCALE GENOMIC DNA]</scope>
    <source>
        <strain evidence="5">Peat soil MAG SbA5</strain>
    </source>
</reference>
<dbReference type="Proteomes" id="UP000239735">
    <property type="component" value="Unassembled WGS sequence"/>
</dbReference>
<evidence type="ECO:0000256" key="1">
    <source>
        <dbReference type="ARBA" id="ARBA00022679"/>
    </source>
</evidence>
<name>A0A2N9L4D2_9BACT</name>
<dbReference type="SUPFAM" id="SSF55729">
    <property type="entry name" value="Acyl-CoA N-acyltransferases (Nat)"/>
    <property type="match status" value="1"/>
</dbReference>
<dbReference type="InterPro" id="IPR050832">
    <property type="entry name" value="Bact_Acetyltransf"/>
</dbReference>
<accession>A0A2N9L4D2</accession>
<dbReference type="CDD" id="cd04301">
    <property type="entry name" value="NAT_SF"/>
    <property type="match status" value="1"/>
</dbReference>
<evidence type="ECO:0000259" key="3">
    <source>
        <dbReference type="PROSITE" id="PS51186"/>
    </source>
</evidence>
<keyword evidence="2" id="KW-0012">Acyltransferase</keyword>
<dbReference type="AlphaFoldDB" id="A0A2N9L4D2"/>
<feature type="domain" description="N-acetyltransferase" evidence="3">
    <location>
        <begin position="174"/>
        <end position="332"/>
    </location>
</feature>
<dbReference type="Gene3D" id="3.40.630.30">
    <property type="match status" value="1"/>
</dbReference>